<dbReference type="EnsemblBacteria" id="CAD76902">
    <property type="protein sequence ID" value="CAD76902"/>
    <property type="gene ID" value="RB10659"/>
</dbReference>
<accession>Q7UKG2</accession>
<feature type="coiled-coil region" evidence="1">
    <location>
        <begin position="541"/>
        <end position="568"/>
    </location>
</feature>
<dbReference type="SUPFAM" id="SSF52540">
    <property type="entry name" value="P-loop containing nucleoside triphosphate hydrolases"/>
    <property type="match status" value="1"/>
</dbReference>
<feature type="domain" description="YhaN AAA" evidence="3">
    <location>
        <begin position="19"/>
        <end position="230"/>
    </location>
</feature>
<name>Q7UKG2_RHOBA</name>
<proteinExistence type="predicted"/>
<dbReference type="PANTHER" id="PTHR41259">
    <property type="entry name" value="DOUBLE-STRAND BREAK REPAIR RAD50 ATPASE, PUTATIVE-RELATED"/>
    <property type="match status" value="1"/>
</dbReference>
<evidence type="ECO:0000259" key="3">
    <source>
        <dbReference type="Pfam" id="PF13514"/>
    </source>
</evidence>
<dbReference type="PANTHER" id="PTHR41259:SF1">
    <property type="entry name" value="DOUBLE-STRAND BREAK REPAIR RAD50 ATPASE, PUTATIVE-RELATED"/>
    <property type="match status" value="1"/>
</dbReference>
<dbReference type="PATRIC" id="fig|243090.15.peg.5149"/>
<dbReference type="InParanoid" id="Q7UKG2"/>
<dbReference type="KEGG" id="rba:RB10659"/>
<feature type="region of interest" description="Disordered" evidence="2">
    <location>
        <begin position="905"/>
        <end position="924"/>
    </location>
</feature>
<feature type="compositionally biased region" description="Basic residues" evidence="2">
    <location>
        <begin position="1242"/>
        <end position="1252"/>
    </location>
</feature>
<dbReference type="Gene3D" id="3.40.50.300">
    <property type="entry name" value="P-loop containing nucleotide triphosphate hydrolases"/>
    <property type="match status" value="2"/>
</dbReference>
<dbReference type="AlphaFoldDB" id="Q7UKG2"/>
<dbReference type="Pfam" id="PF13514">
    <property type="entry name" value="AAA_27"/>
    <property type="match status" value="1"/>
</dbReference>
<keyword evidence="5" id="KW-1185">Reference proteome</keyword>
<evidence type="ECO:0000256" key="1">
    <source>
        <dbReference type="SAM" id="Coils"/>
    </source>
</evidence>
<feature type="coiled-coil region" evidence="1">
    <location>
        <begin position="410"/>
        <end position="451"/>
    </location>
</feature>
<feature type="coiled-coil region" evidence="1">
    <location>
        <begin position="231"/>
        <end position="265"/>
    </location>
</feature>
<dbReference type="InterPro" id="IPR038734">
    <property type="entry name" value="YhaN_AAA"/>
</dbReference>
<evidence type="ECO:0000256" key="2">
    <source>
        <dbReference type="SAM" id="MobiDB-lite"/>
    </source>
</evidence>
<feature type="coiled-coil region" evidence="1">
    <location>
        <begin position="635"/>
        <end position="669"/>
    </location>
</feature>
<organism evidence="4 5">
    <name type="scientific">Rhodopirellula baltica (strain DSM 10527 / NCIMB 13988 / SH1)</name>
    <dbReference type="NCBI Taxonomy" id="243090"/>
    <lineage>
        <taxon>Bacteria</taxon>
        <taxon>Pseudomonadati</taxon>
        <taxon>Planctomycetota</taxon>
        <taxon>Planctomycetia</taxon>
        <taxon>Pirellulales</taxon>
        <taxon>Pirellulaceae</taxon>
        <taxon>Rhodopirellula</taxon>
    </lineage>
</organism>
<feature type="region of interest" description="Disordered" evidence="2">
    <location>
        <begin position="1223"/>
        <end position="1276"/>
    </location>
</feature>
<dbReference type="EMBL" id="BX294152">
    <property type="protein sequence ID" value="CAD76902.1"/>
    <property type="molecule type" value="Genomic_DNA"/>
</dbReference>
<protein>
    <recommendedName>
        <fullName evidence="3">YhaN AAA domain-containing protein</fullName>
    </recommendedName>
</protein>
<reference evidence="4 5" key="1">
    <citation type="journal article" date="2003" name="Proc. Natl. Acad. Sci. U.S.A.">
        <title>Complete genome sequence of the marine planctomycete Pirellula sp. strain 1.</title>
        <authorList>
            <person name="Gloeckner F.O."/>
            <person name="Kube M."/>
            <person name="Bauer M."/>
            <person name="Teeling H."/>
            <person name="Lombardot T."/>
            <person name="Ludwig W."/>
            <person name="Gade D."/>
            <person name="Beck A."/>
            <person name="Borzym K."/>
            <person name="Heitmann K."/>
            <person name="Rabus R."/>
            <person name="Schlesner H."/>
            <person name="Amann R."/>
            <person name="Reinhardt R."/>
        </authorList>
    </citation>
    <scope>NUCLEOTIDE SEQUENCE [LARGE SCALE GENOMIC DNA]</scope>
    <source>
        <strain evidence="5">DSM 10527 / NCIMB 13988 / SH1</strain>
    </source>
</reference>
<dbReference type="HOGENOM" id="CLU_006135_0_0_0"/>
<keyword evidence="1" id="KW-0175">Coiled coil</keyword>
<sequence>MDRSSNDRTARPTARRQTMIIERLDLIAFGHITNRSLDLSAGPNRFHLIVGPNESGKSTSLRAISSWLFGMATRADDAFLHPAAKLRVGGRLTSFSSDGTGTQKVLECIRRRGRKNTLRGADDQAEIADSELAQMLGGIDEATFRSRFGLSHEELLLGGEQILRGEGELGEILFSAGAGIGRLREIYEQLDSEASERFKRTGKTPTINNSLQELDEMRRRLREAQVPPAEFADLQKQLAEKETQIQSWREESQSLAQQIAQLKSAEQALPLIPRWKTATQELSSVQDAPMLSDDFPDRRREWEQEQKSTIRLLQTLQQNHAALTEQLKQLGHDESIGLFESEIVTLYRELPGREKAEGEKETLRQSLAVLEREMRSQLHDLAFGEVPQEFDQQVTDPDALMQQVDSLQISESQRAKIQRLASEYEKLVQQRDDASDQLDQAKRELTLAEEALAESKTPTQFQLLDRTLDEMGAPERWIEAARREQSQVEKLARECQTIHRRLKLDPSSDDDAIQSAVELSLPTQSQLTDLTQDLDRAGKEVMLCQQRGQELQQTLANAEEKIASLNADAGDLPTPEDLRDARQHRDKIIDAMKQDAGTTSADQWAAQLAAAELAIHRADSIADIFQSQHQSIYRRQAAQNNLDQLRRQLSEHDSVLATAQASLAQAQENWQSIWQAAGVPASDPDTMRSWISDHQKLIEHFAELQTAIAERDQSHAQLRQAISRLQQALEMVGSDNSSKDSLEQTSTNLSRLHDVALTQRAEHAQQLKLREQRENKRNECRTEIPGLESKLQRRQSALDSWDQQWDELTASLKLTTKPAPQDALSMMDSITQLIGQKKQRDDISLRIASISKETDAFVRRAIRLRDSLDSPDVVANSSTIPSGDTAGLTELAETINSAHERLQREQRARSARDEVQQQLSQRERELADANEQLERLAITQQQLFDEAHCSAPEELGDVEERSRRRILAQSKVEDLQSQLDHWASGQDRESFIESLQGQQPAMIAEELKQLTDKKSELDERLSASQKELWSLNQRLDAINGSSEASKLSQQMQFSLGKLQRESEEYIRLRLAAAILQRAMEHYRNQNQEPVLREAESFFATLTCDEYQSLRVDYGEGDKPSLFGVRDGIDVPANRMSTGTADALYLALRLASLKHQLAHANAIPLIIDDCLIQLDDRRAAAALKVFSELSTTTQVILFTHHDHLVDLASETLPDDGYHVHRLGEASSTASGSSARPATSDPKPKKRPARKKASPKASPKKPDESLSPPDTLFDVFSP</sequence>
<dbReference type="eggNOG" id="COG4717">
    <property type="taxonomic scope" value="Bacteria"/>
</dbReference>
<dbReference type="Proteomes" id="UP000001025">
    <property type="component" value="Chromosome"/>
</dbReference>
<feature type="compositionally biased region" description="Low complexity" evidence="2">
    <location>
        <begin position="1224"/>
        <end position="1238"/>
    </location>
</feature>
<evidence type="ECO:0000313" key="4">
    <source>
        <dbReference type="EMBL" id="CAD76902.1"/>
    </source>
</evidence>
<dbReference type="eggNOG" id="COG0419">
    <property type="taxonomic scope" value="Bacteria"/>
</dbReference>
<dbReference type="InterPro" id="IPR027417">
    <property type="entry name" value="P-loop_NTPase"/>
</dbReference>
<dbReference type="FunCoup" id="Q7UKG2">
    <property type="interactions" value="85"/>
</dbReference>
<evidence type="ECO:0000313" key="5">
    <source>
        <dbReference type="Proteomes" id="UP000001025"/>
    </source>
</evidence>
<feature type="coiled-coil region" evidence="1">
    <location>
        <begin position="1007"/>
        <end position="1034"/>
    </location>
</feature>
<feature type="coiled-coil region" evidence="1">
    <location>
        <begin position="299"/>
        <end position="380"/>
    </location>
</feature>
<dbReference type="STRING" id="243090.RB10659"/>
<gene>
    <name evidence="4" type="primary">yahN</name>
    <name evidence="4" type="ordered locus">RB10659</name>
</gene>
<dbReference type="OrthoDB" id="9764467at2"/>